<dbReference type="EMBL" id="CM001883">
    <property type="protein sequence ID" value="EOY06958.1"/>
    <property type="molecule type" value="Genomic_DNA"/>
</dbReference>
<dbReference type="Pfam" id="PF13456">
    <property type="entry name" value="RVT_3"/>
    <property type="match status" value="1"/>
</dbReference>
<dbReference type="PANTHER" id="PTHR33710:SF62">
    <property type="entry name" value="DUF4283 DOMAIN PROTEIN"/>
    <property type="match status" value="1"/>
</dbReference>
<reference evidence="4 5" key="1">
    <citation type="journal article" date="2013" name="Genome Biol.">
        <title>The genome sequence of the most widely cultivated cacao type and its use to identify candidate genes regulating pod color.</title>
        <authorList>
            <person name="Motamayor J.C."/>
            <person name="Mockaitis K."/>
            <person name="Schmutz J."/>
            <person name="Haiminen N."/>
            <person name="Iii D.L."/>
            <person name="Cornejo O."/>
            <person name="Findley S.D."/>
            <person name="Zheng P."/>
            <person name="Utro F."/>
            <person name="Royaert S."/>
            <person name="Saski C."/>
            <person name="Jenkins J."/>
            <person name="Podicheti R."/>
            <person name="Zhao M."/>
            <person name="Scheffler B.E."/>
            <person name="Stack J.C."/>
            <person name="Feltus F.A."/>
            <person name="Mustiga G.M."/>
            <person name="Amores F."/>
            <person name="Phillips W."/>
            <person name="Marelli J.P."/>
            <person name="May G.D."/>
            <person name="Shapiro H."/>
            <person name="Ma J."/>
            <person name="Bustamante C.D."/>
            <person name="Schnell R.J."/>
            <person name="Main D."/>
            <person name="Gilbert D."/>
            <person name="Parida L."/>
            <person name="Kuhn D.N."/>
        </authorList>
    </citation>
    <scope>NUCLEOTIDE SEQUENCE [LARGE SCALE GENOMIC DNA]</scope>
    <source>
        <strain evidence="5">cv. Matina 1-6</strain>
    </source>
</reference>
<evidence type="ECO:0000259" key="3">
    <source>
        <dbReference type="Pfam" id="PF13456"/>
    </source>
</evidence>
<protein>
    <submittedName>
        <fullName evidence="4">Uncharacterized protein</fullName>
    </submittedName>
</protein>
<dbReference type="GO" id="GO:0004523">
    <property type="term" value="F:RNA-DNA hybrid ribonuclease activity"/>
    <property type="evidence" value="ECO:0007669"/>
    <property type="project" value="InterPro"/>
</dbReference>
<feature type="domain" description="Endonuclease/exonuclease/phosphatase" evidence="2">
    <location>
        <begin position="302"/>
        <end position="417"/>
    </location>
</feature>
<dbReference type="Gramene" id="EOY06958">
    <property type="protein sequence ID" value="EOY06958"/>
    <property type="gene ID" value="TCM_021520"/>
</dbReference>
<feature type="region of interest" description="Disordered" evidence="1">
    <location>
        <begin position="16"/>
        <end position="66"/>
    </location>
</feature>
<dbReference type="InterPro" id="IPR036397">
    <property type="entry name" value="RNaseH_sf"/>
</dbReference>
<dbReference type="InterPro" id="IPR002156">
    <property type="entry name" value="RNaseH_domain"/>
</dbReference>
<dbReference type="InterPro" id="IPR044730">
    <property type="entry name" value="RNase_H-like_dom_plant"/>
</dbReference>
<dbReference type="PANTHER" id="PTHR33710">
    <property type="entry name" value="BNAC02G09200D PROTEIN"/>
    <property type="match status" value="1"/>
</dbReference>
<dbReference type="InterPro" id="IPR012337">
    <property type="entry name" value="RNaseH-like_sf"/>
</dbReference>
<dbReference type="Pfam" id="PF03372">
    <property type="entry name" value="Exo_endo_phos"/>
    <property type="match status" value="1"/>
</dbReference>
<evidence type="ECO:0000313" key="5">
    <source>
        <dbReference type="Proteomes" id="UP000026915"/>
    </source>
</evidence>
<sequence length="754" mass="87023">MVISASVDSLQDLLPLHGSSDASKQKPSHAQAETISGNANNLSKSMDTASNALNAPTNDKAVEGTRFDDDQTIAENAQLFMVRKPTMRKKAKPALVNLVSAMNIEEADVVLQQVDPTATCTRVETMEAEGSSDNFSQPEPGICMFNKETESIPSNTVIHHSPKQEKRQLELHECIRTLDGKRWSSNRRIHPTESFHPNLSMINCLLWNVRGIAGTAVQRRLKKLKLMHKVKLLVVLEPMVNTSRINYIKRRLGFDNALSNCSHKIWLFCSNEICCEVVLDQIQCLHVKLSSPWLPHPVYTSFVYAKCTRLERRELWSNLRIISDSMQAPWLVGGDFNSIVSCDERLHGAIPHDGSMEDLSSTLLDCGLLDAGFEGNSFTWTNNRMFQRLDRVVYNHEWAEFFSSTRVQHLNRDGSDHCPLLISCSNTNARGPSTFRFLHAWTKHHDFLPFVEKSWNAPTQASGMTALWYKQQRLKRDLKWWNKHIFGDIFKTLRLAEAEAEQRELIFQQNPSAINRDLMHKAYAKLNRQLRKRMHWAAWNKITFPCSEGGLDIRNLNDVFDAFTLKLWWRFQTCDSLWTHFLKTKYCLGRIPHYVHPKLHDSLVWKRMIRGREVAIRNIRWKIGKGDLFFWHDCWMGNQPLAELRALLRGLLLCKERHIENLWIEMDALAVIQLIQHSQKGSHDIRYLLESIRKCLSCISYRISHIFREGNQAADYLANEGHSHQNLCVITEAQGELHGMLKLDRLNLPYVRFK</sequence>
<dbReference type="SUPFAM" id="SSF53098">
    <property type="entry name" value="Ribonuclease H-like"/>
    <property type="match status" value="1"/>
</dbReference>
<name>A0A061EQK9_THECC</name>
<evidence type="ECO:0000256" key="1">
    <source>
        <dbReference type="SAM" id="MobiDB-lite"/>
    </source>
</evidence>
<evidence type="ECO:0000259" key="2">
    <source>
        <dbReference type="Pfam" id="PF03372"/>
    </source>
</evidence>
<dbReference type="SUPFAM" id="SSF56219">
    <property type="entry name" value="DNase I-like"/>
    <property type="match status" value="1"/>
</dbReference>
<keyword evidence="5" id="KW-1185">Reference proteome</keyword>
<dbReference type="Proteomes" id="UP000026915">
    <property type="component" value="Chromosome 5"/>
</dbReference>
<organism evidence="4 5">
    <name type="scientific">Theobroma cacao</name>
    <name type="common">Cacao</name>
    <name type="synonym">Cocoa</name>
    <dbReference type="NCBI Taxonomy" id="3641"/>
    <lineage>
        <taxon>Eukaryota</taxon>
        <taxon>Viridiplantae</taxon>
        <taxon>Streptophyta</taxon>
        <taxon>Embryophyta</taxon>
        <taxon>Tracheophyta</taxon>
        <taxon>Spermatophyta</taxon>
        <taxon>Magnoliopsida</taxon>
        <taxon>eudicotyledons</taxon>
        <taxon>Gunneridae</taxon>
        <taxon>Pentapetalae</taxon>
        <taxon>rosids</taxon>
        <taxon>malvids</taxon>
        <taxon>Malvales</taxon>
        <taxon>Malvaceae</taxon>
        <taxon>Byttnerioideae</taxon>
        <taxon>Theobroma</taxon>
    </lineage>
</organism>
<proteinExistence type="predicted"/>
<feature type="compositionally biased region" description="Polar residues" evidence="1">
    <location>
        <begin position="31"/>
        <end position="57"/>
    </location>
</feature>
<dbReference type="CDD" id="cd06222">
    <property type="entry name" value="RNase_H_like"/>
    <property type="match status" value="1"/>
</dbReference>
<evidence type="ECO:0000313" key="4">
    <source>
        <dbReference type="EMBL" id="EOY06958.1"/>
    </source>
</evidence>
<dbReference type="InterPro" id="IPR036691">
    <property type="entry name" value="Endo/exonu/phosph_ase_sf"/>
</dbReference>
<dbReference type="eggNOG" id="KOG1075">
    <property type="taxonomic scope" value="Eukaryota"/>
</dbReference>
<gene>
    <name evidence="4" type="ORF">TCM_021520</name>
</gene>
<feature type="domain" description="RNase H type-1" evidence="3">
    <location>
        <begin position="640"/>
        <end position="720"/>
    </location>
</feature>
<dbReference type="GO" id="GO:0003676">
    <property type="term" value="F:nucleic acid binding"/>
    <property type="evidence" value="ECO:0007669"/>
    <property type="project" value="InterPro"/>
</dbReference>
<accession>A0A061EQK9</accession>
<dbReference type="AlphaFoldDB" id="A0A061EQK9"/>
<dbReference type="InterPro" id="IPR005135">
    <property type="entry name" value="Endo/exonuclease/phosphatase"/>
</dbReference>
<dbReference type="Gene3D" id="3.60.10.10">
    <property type="entry name" value="Endonuclease/exonuclease/phosphatase"/>
    <property type="match status" value="1"/>
</dbReference>
<dbReference type="InParanoid" id="A0A061EQK9"/>
<dbReference type="Gene3D" id="3.30.420.10">
    <property type="entry name" value="Ribonuclease H-like superfamily/Ribonuclease H"/>
    <property type="match status" value="1"/>
</dbReference>
<dbReference type="HOGENOM" id="CLU_369359_0_0_1"/>